<dbReference type="Proteomes" id="UP000267035">
    <property type="component" value="Unassembled WGS sequence"/>
</dbReference>
<keyword evidence="2" id="KW-1003">Cell membrane</keyword>
<dbReference type="EMBL" id="RDQM01000006">
    <property type="protein sequence ID" value="RMW98925.1"/>
    <property type="molecule type" value="Genomic_DNA"/>
</dbReference>
<evidence type="ECO:0000313" key="11">
    <source>
        <dbReference type="Proteomes" id="UP000281171"/>
    </source>
</evidence>
<dbReference type="InterPro" id="IPR050093">
    <property type="entry name" value="ABC_SmlMolc_Importer"/>
</dbReference>
<dbReference type="EMBL" id="RDQK01000005">
    <property type="protein sequence ID" value="RMX11037.1"/>
    <property type="molecule type" value="Genomic_DNA"/>
</dbReference>
<keyword evidence="9" id="KW-1185">Reference proteome</keyword>
<dbReference type="RefSeq" id="WP_122238176.1">
    <property type="nucleotide sequence ID" value="NZ_RDQK01000005.1"/>
</dbReference>
<dbReference type="GO" id="GO:0016887">
    <property type="term" value="F:ATP hydrolysis activity"/>
    <property type="evidence" value="ECO:0007669"/>
    <property type="project" value="InterPro"/>
</dbReference>
<dbReference type="SUPFAM" id="SSF52540">
    <property type="entry name" value="P-loop containing nucleoside triphosphate hydrolases"/>
    <property type="match status" value="1"/>
</dbReference>
<dbReference type="SMART" id="SM00382">
    <property type="entry name" value="AAA"/>
    <property type="match status" value="1"/>
</dbReference>
<evidence type="ECO:0000313" key="6">
    <source>
        <dbReference type="EMBL" id="RMW98925.1"/>
    </source>
</evidence>
<dbReference type="Pfam" id="PF00005">
    <property type="entry name" value="ABC_tran"/>
    <property type="match status" value="1"/>
</dbReference>
<dbReference type="PANTHER" id="PTHR42781">
    <property type="entry name" value="SPERMIDINE/PUTRESCINE IMPORT ATP-BINDING PROTEIN POTA"/>
    <property type="match status" value="1"/>
</dbReference>
<proteinExistence type="predicted"/>
<dbReference type="PROSITE" id="PS00211">
    <property type="entry name" value="ABC_TRANSPORTER_1"/>
    <property type="match status" value="1"/>
</dbReference>
<evidence type="ECO:0000256" key="4">
    <source>
        <dbReference type="ARBA" id="ARBA00022840"/>
    </source>
</evidence>
<dbReference type="Proteomes" id="UP000267521">
    <property type="component" value="Unassembled WGS sequence"/>
</dbReference>
<sequence>MWCDLHVKKTLRSAKRVFEFDVKLQSDAPRLVLMGPSGIGKTMVLQAIAGLIRPDDGHIRIGDALLFARQQSVDVPTQQRRVGFLFQNYALLPHLTALANVGFGLRRGLWGFLTQAQKRQAMQWLERFQIAHLAHQYPHTLSGGQQQRLALARLAILQPRVLLLDEPFSALDPALRQSMREEIDALLTALNIPLLMVSHDEEDRLALGAQAVRLGQVDGRTVLLEG</sequence>
<evidence type="ECO:0000313" key="9">
    <source>
        <dbReference type="Proteomes" id="UP000267035"/>
    </source>
</evidence>
<evidence type="ECO:0000259" key="5">
    <source>
        <dbReference type="PROSITE" id="PS50893"/>
    </source>
</evidence>
<dbReference type="InterPro" id="IPR017871">
    <property type="entry name" value="ABC_transporter-like_CS"/>
</dbReference>
<evidence type="ECO:0000313" key="10">
    <source>
        <dbReference type="Proteomes" id="UP000267521"/>
    </source>
</evidence>
<accession>A0A3M6Q8C1</accession>
<organism evidence="6 10">
    <name type="scientific">Allofranklinella schreckenbergeri</name>
    <dbReference type="NCBI Taxonomy" id="1076744"/>
    <lineage>
        <taxon>Bacteria</taxon>
        <taxon>Pseudomonadati</taxon>
        <taxon>Pseudomonadota</taxon>
        <taxon>Betaproteobacteria</taxon>
        <taxon>Burkholderiales</taxon>
        <taxon>Comamonadaceae</taxon>
        <taxon>Allofranklinella</taxon>
    </lineage>
</organism>
<gene>
    <name evidence="8" type="ORF">EBQ24_02415</name>
    <name evidence="7" type="ORF">EBQ25_08180</name>
    <name evidence="6" type="ORF">EBQ26_06400</name>
</gene>
<keyword evidence="2" id="KW-0472">Membrane</keyword>
<accession>A0A3M6Q6Y7</accession>
<feature type="domain" description="ABC transporter" evidence="5">
    <location>
        <begin position="2"/>
        <end position="224"/>
    </location>
</feature>
<dbReference type="Gene3D" id="3.40.50.300">
    <property type="entry name" value="P-loop containing nucleotide triphosphate hydrolases"/>
    <property type="match status" value="1"/>
</dbReference>
<reference evidence="9 10" key="1">
    <citation type="submission" date="2018-10" db="EMBL/GenBank/DDBJ databases">
        <title>Comamonadaceae CDC group NO-1 genome sequencing and assembly.</title>
        <authorList>
            <person name="Bernier A.-M."/>
            <person name="Bernard K."/>
        </authorList>
    </citation>
    <scope>NUCLEOTIDE SEQUENCE [LARGE SCALE GENOMIC DNA]</scope>
    <source>
        <strain evidence="7 9">NML161473</strain>
        <strain evidence="8 11">NML180581</strain>
        <strain evidence="6 10">NML970147</strain>
    </source>
</reference>
<dbReference type="AlphaFoldDB" id="A0A3M6Q6Y7"/>
<evidence type="ECO:0000256" key="2">
    <source>
        <dbReference type="ARBA" id="ARBA00022475"/>
    </source>
</evidence>
<keyword evidence="1" id="KW-0813">Transport</keyword>
<dbReference type="PANTHER" id="PTHR42781:SF4">
    <property type="entry name" value="SPERMIDINE_PUTRESCINE IMPORT ATP-BINDING PROTEIN POTA"/>
    <property type="match status" value="1"/>
</dbReference>
<dbReference type="GO" id="GO:0005524">
    <property type="term" value="F:ATP binding"/>
    <property type="evidence" value="ECO:0007669"/>
    <property type="project" value="UniProtKB-KW"/>
</dbReference>
<evidence type="ECO:0000256" key="3">
    <source>
        <dbReference type="ARBA" id="ARBA00022741"/>
    </source>
</evidence>
<keyword evidence="3" id="KW-0547">Nucleotide-binding</keyword>
<dbReference type="Proteomes" id="UP000281171">
    <property type="component" value="Unassembled WGS sequence"/>
</dbReference>
<evidence type="ECO:0000313" key="8">
    <source>
        <dbReference type="EMBL" id="RMX11037.1"/>
    </source>
</evidence>
<comment type="caution">
    <text evidence="6">The sequence shown here is derived from an EMBL/GenBank/DDBJ whole genome shotgun (WGS) entry which is preliminary data.</text>
</comment>
<dbReference type="PROSITE" id="PS50893">
    <property type="entry name" value="ABC_TRANSPORTER_2"/>
    <property type="match status" value="1"/>
</dbReference>
<evidence type="ECO:0000256" key="1">
    <source>
        <dbReference type="ARBA" id="ARBA00022448"/>
    </source>
</evidence>
<evidence type="ECO:0000313" key="7">
    <source>
        <dbReference type="EMBL" id="RMW99054.1"/>
    </source>
</evidence>
<accession>A0A3M6R6S7</accession>
<dbReference type="InterPro" id="IPR003439">
    <property type="entry name" value="ABC_transporter-like_ATP-bd"/>
</dbReference>
<dbReference type="InterPro" id="IPR027417">
    <property type="entry name" value="P-loop_NTPase"/>
</dbReference>
<dbReference type="InterPro" id="IPR003593">
    <property type="entry name" value="AAA+_ATPase"/>
</dbReference>
<dbReference type="EMBL" id="RDQL01000009">
    <property type="protein sequence ID" value="RMW99054.1"/>
    <property type="molecule type" value="Genomic_DNA"/>
</dbReference>
<name>A0A3M6Q6Y7_9BURK</name>
<protein>
    <submittedName>
        <fullName evidence="6">ATP-binding cassette domain-containing protein</fullName>
    </submittedName>
</protein>
<keyword evidence="4 6" id="KW-0067">ATP-binding</keyword>